<keyword evidence="6" id="KW-0963">Cytoplasm</keyword>
<evidence type="ECO:0000256" key="1">
    <source>
        <dbReference type="ARBA" id="ARBA00004123"/>
    </source>
</evidence>
<evidence type="ECO:0000256" key="6">
    <source>
        <dbReference type="ARBA" id="ARBA00022490"/>
    </source>
</evidence>
<gene>
    <name evidence="9" type="ORF">SADUNF_Sadunf17G0108800</name>
</gene>
<evidence type="ECO:0000313" key="10">
    <source>
        <dbReference type="Proteomes" id="UP000657918"/>
    </source>
</evidence>
<dbReference type="InterPro" id="IPR019519">
    <property type="entry name" value="Elp5"/>
</dbReference>
<name>A0A835J8I6_9ROSI</name>
<dbReference type="GO" id="GO:0002098">
    <property type="term" value="P:tRNA wobble uridine modification"/>
    <property type="evidence" value="ECO:0007669"/>
    <property type="project" value="InterPro"/>
</dbReference>
<evidence type="ECO:0000256" key="3">
    <source>
        <dbReference type="ARBA" id="ARBA00005043"/>
    </source>
</evidence>
<accession>A0A835J8I6</accession>
<organism evidence="9 10">
    <name type="scientific">Salix dunnii</name>
    <dbReference type="NCBI Taxonomy" id="1413687"/>
    <lineage>
        <taxon>Eukaryota</taxon>
        <taxon>Viridiplantae</taxon>
        <taxon>Streptophyta</taxon>
        <taxon>Embryophyta</taxon>
        <taxon>Tracheophyta</taxon>
        <taxon>Spermatophyta</taxon>
        <taxon>Magnoliopsida</taxon>
        <taxon>eudicotyledons</taxon>
        <taxon>Gunneridae</taxon>
        <taxon>Pentapetalae</taxon>
        <taxon>rosids</taxon>
        <taxon>fabids</taxon>
        <taxon>Malpighiales</taxon>
        <taxon>Salicaceae</taxon>
        <taxon>Saliceae</taxon>
        <taxon>Salix</taxon>
    </lineage>
</organism>
<dbReference type="AlphaFoldDB" id="A0A835J8I6"/>
<dbReference type="GO" id="GO:0005634">
    <property type="term" value="C:nucleus"/>
    <property type="evidence" value="ECO:0007669"/>
    <property type="project" value="UniProtKB-SubCell"/>
</dbReference>
<dbReference type="UniPathway" id="UPA00988"/>
<dbReference type="EMBL" id="JADGMS010000017">
    <property type="protein sequence ID" value="KAF9663984.1"/>
    <property type="molecule type" value="Genomic_DNA"/>
</dbReference>
<evidence type="ECO:0000256" key="2">
    <source>
        <dbReference type="ARBA" id="ARBA00004496"/>
    </source>
</evidence>
<evidence type="ECO:0000256" key="7">
    <source>
        <dbReference type="ARBA" id="ARBA00022694"/>
    </source>
</evidence>
<dbReference type="GO" id="GO:0000049">
    <property type="term" value="F:tRNA binding"/>
    <property type="evidence" value="ECO:0007669"/>
    <property type="project" value="TreeGrafter"/>
</dbReference>
<evidence type="ECO:0000256" key="4">
    <source>
        <dbReference type="ARBA" id="ARBA00009567"/>
    </source>
</evidence>
<comment type="subcellular location">
    <subcellularLocation>
        <location evidence="2">Cytoplasm</location>
    </subcellularLocation>
    <subcellularLocation>
        <location evidence="1">Nucleus</location>
    </subcellularLocation>
</comment>
<dbReference type="PANTHER" id="PTHR15641">
    <property type="entry name" value="ELONGATOR COMPLEX PROTEIN 5"/>
    <property type="match status" value="1"/>
</dbReference>
<comment type="similarity">
    <text evidence="4">Belongs to the ELP5 family.</text>
</comment>
<sequence>MVILYILYLVADKVKQMERKLSFQILDCYSDPLGWKDQLKTSGNFTDVSYEASLSLSCVCKNVKDFDRLYSLILELGKEQISSVVWLLHSDLHEVKVQFYLDLSVKERIGRAKVVLPFEHQGCRLCYGRETRGPGVVMGRLVWDEMDHGGLVVVCG</sequence>
<evidence type="ECO:0000256" key="5">
    <source>
        <dbReference type="ARBA" id="ARBA00020264"/>
    </source>
</evidence>
<comment type="caution">
    <text evidence="9">The sequence shown here is derived from an EMBL/GenBank/DDBJ whole genome shotgun (WGS) entry which is preliminary data.</text>
</comment>
<dbReference type="GO" id="GO:0005829">
    <property type="term" value="C:cytosol"/>
    <property type="evidence" value="ECO:0007669"/>
    <property type="project" value="TreeGrafter"/>
</dbReference>
<keyword evidence="10" id="KW-1185">Reference proteome</keyword>
<keyword evidence="8" id="KW-0539">Nucleus</keyword>
<evidence type="ECO:0000256" key="8">
    <source>
        <dbReference type="ARBA" id="ARBA00023242"/>
    </source>
</evidence>
<dbReference type="Proteomes" id="UP000657918">
    <property type="component" value="Unassembled WGS sequence"/>
</dbReference>
<proteinExistence type="inferred from homology"/>
<keyword evidence="7" id="KW-0819">tRNA processing</keyword>
<evidence type="ECO:0000313" key="9">
    <source>
        <dbReference type="EMBL" id="KAF9663984.1"/>
    </source>
</evidence>
<protein>
    <recommendedName>
        <fullName evidence="5">Elongator complex protein 5</fullName>
    </recommendedName>
</protein>
<dbReference type="OrthoDB" id="1687173at2759"/>
<dbReference type="PANTHER" id="PTHR15641:SF1">
    <property type="entry name" value="ELONGATOR COMPLEX PROTEIN 5"/>
    <property type="match status" value="1"/>
</dbReference>
<dbReference type="GO" id="GO:0033588">
    <property type="term" value="C:elongator holoenzyme complex"/>
    <property type="evidence" value="ECO:0007669"/>
    <property type="project" value="InterPro"/>
</dbReference>
<reference evidence="9 10" key="1">
    <citation type="submission" date="2020-10" db="EMBL/GenBank/DDBJ databases">
        <title>Plant Genome Project.</title>
        <authorList>
            <person name="Zhang R.-G."/>
        </authorList>
    </citation>
    <scope>NUCLEOTIDE SEQUENCE [LARGE SCALE GENOMIC DNA]</scope>
    <source>
        <strain evidence="9">FAFU-HL-1</strain>
        <tissue evidence="9">Leaf</tissue>
    </source>
</reference>
<comment type="pathway">
    <text evidence="3">tRNA modification; 5-methoxycarbonylmethyl-2-thiouridine-tRNA biosynthesis.</text>
</comment>